<dbReference type="Proteomes" id="UP000204225">
    <property type="component" value="Segment"/>
</dbReference>
<gene>
    <name evidence="1" type="ORF">PGCG_00339</name>
</gene>
<keyword evidence="2" id="KW-1185">Reference proteome</keyword>
<evidence type="ECO:0000313" key="2">
    <source>
        <dbReference type="Proteomes" id="UP000204225"/>
    </source>
</evidence>
<sequence length="301" mass="35072">MSIKQKFNMYKFIKMEILINLLILCITLFIYIHIYSQYKTSNYLEIYEMDNISKERFEELCELKQPLLLDNINIVNFDIPSIKENYGNFDVKLINKEATGTIIPIKLTTALVLLNKDTSGNYMSENNKEFLEETSLAKQFSVNDIFLRPVGTSTIEYDMLLGSVNSYTPFGYNLNSRNYLSVLSGSIEVTLCPPKDHKYLFVDKDYDNFKFTSMVDVYNPQPEYNNEFDKVKLLHITLTPNKLLQIPAYWFFSVKILETNTLVANFKYSTYMNTLSMAPELFMKFLQKSNIKNNIPKVADV</sequence>
<organism evidence="1 2">
    <name type="scientific">Phaeocystis globosa virus PgV-16T</name>
    <dbReference type="NCBI Taxonomy" id="3071227"/>
    <lineage>
        <taxon>Viruses</taxon>
        <taxon>Varidnaviria</taxon>
        <taxon>Bamfordvirae</taxon>
        <taxon>Nucleocytoviricota</taxon>
        <taxon>Megaviricetes</taxon>
        <taxon>Imitervirales</taxon>
        <taxon>Mesomimiviridae</taxon>
        <taxon>Tethysvirus</taxon>
        <taxon>Tethysvirus hollandense</taxon>
    </lineage>
</organism>
<proteinExistence type="predicted"/>
<dbReference type="EMBL" id="KC662249">
    <property type="protein sequence ID" value="AGM15650.1"/>
    <property type="molecule type" value="Genomic_DNA"/>
</dbReference>
<name>A0AC59EXH8_9VIRU</name>
<reference evidence="1 2" key="1">
    <citation type="journal article" date="2013" name="Proc. Natl. Acad. Sci. U.S.A.">
        <title>Genome of Phaeocystis globosa virus PgV-16T highlights the common ancestry of the largest known DNA viruses infecting eukaryotes.</title>
        <authorList>
            <person name="Santini S."/>
            <person name="Jeudy S."/>
            <person name="Bartoli J."/>
            <person name="Poirot O."/>
            <person name="Lescot M."/>
            <person name="Abergel C."/>
            <person name="Barbe V."/>
            <person name="Wommack K.E."/>
            <person name="Noordeloos A.A."/>
            <person name="Brussaard C.P."/>
            <person name="Claverie J.M."/>
        </authorList>
    </citation>
    <scope>NUCLEOTIDE SEQUENCE [LARGE SCALE GENOMIC DNA]</scope>
    <source>
        <strain evidence="1 2">16T</strain>
    </source>
</reference>
<protein>
    <submittedName>
        <fullName evidence="1">Uncharacterized protein</fullName>
    </submittedName>
</protein>
<evidence type="ECO:0000313" key="1">
    <source>
        <dbReference type="EMBL" id="AGM15650.1"/>
    </source>
</evidence>
<accession>A0AC59EXH8</accession>